<dbReference type="PIRSF" id="PIRSF000193">
    <property type="entry name" value="Pyrrol-5-carb_rd"/>
    <property type="match status" value="1"/>
</dbReference>
<dbReference type="GO" id="GO:0055129">
    <property type="term" value="P:L-proline biosynthetic process"/>
    <property type="evidence" value="ECO:0007669"/>
    <property type="project" value="UniProtKB-UniRule"/>
</dbReference>
<evidence type="ECO:0000256" key="5">
    <source>
        <dbReference type="HAMAP-Rule" id="MF_01925"/>
    </source>
</evidence>
<dbReference type="Pfam" id="PF03807">
    <property type="entry name" value="F420_oxidored"/>
    <property type="match status" value="1"/>
</dbReference>
<evidence type="ECO:0000259" key="10">
    <source>
        <dbReference type="Pfam" id="PF14748"/>
    </source>
</evidence>
<name>A0A0B0D8G4_9MICC</name>
<evidence type="ECO:0000313" key="11">
    <source>
        <dbReference type="EMBL" id="KHE73708.1"/>
    </source>
</evidence>
<reference evidence="11 12" key="1">
    <citation type="submission" date="2014-09" db="EMBL/GenBank/DDBJ databases">
        <title>High-quality draft genome sequence of Kocuria marina SO9-6, an actinobacterium isolated from a copper mine.</title>
        <authorList>
            <person name="Castro D.B."/>
            <person name="Pereira L.B."/>
            <person name="Silva M.V."/>
            <person name="Silva B.P."/>
            <person name="Zanardi B.R."/>
            <person name="Carlos C."/>
            <person name="Belgini D.R."/>
            <person name="Limache E.G."/>
            <person name="Lacerda G.V."/>
            <person name="Nery M.B."/>
            <person name="Gomes M.B."/>
            <person name="Souza S."/>
            <person name="Silva T.M."/>
            <person name="Rodrigues V.D."/>
            <person name="Paulino L.C."/>
            <person name="Vicentini R."/>
            <person name="Ferraz L.F."/>
            <person name="Ottoboni L.M."/>
        </authorList>
    </citation>
    <scope>NUCLEOTIDE SEQUENCE [LARGE SCALE GENOMIC DNA]</scope>
    <source>
        <strain evidence="11 12">SO9-6</strain>
    </source>
</reference>
<feature type="binding site" evidence="7">
    <location>
        <position position="63"/>
    </location>
    <ligand>
        <name>NADPH</name>
        <dbReference type="ChEBI" id="CHEBI:57783"/>
    </ligand>
</feature>
<dbReference type="UniPathway" id="UPA00098">
    <property type="reaction ID" value="UER00361"/>
</dbReference>
<protein>
    <recommendedName>
        <fullName evidence="5 6">Pyrroline-5-carboxylate reductase</fullName>
        <shortName evidence="5">P5C reductase</shortName>
        <shortName evidence="5">P5CR</shortName>
        <ecNumber evidence="5 6">1.5.1.2</ecNumber>
    </recommendedName>
    <alternativeName>
        <fullName evidence="5">PCA reductase</fullName>
    </alternativeName>
</protein>
<dbReference type="GO" id="GO:0005737">
    <property type="term" value="C:cytoplasm"/>
    <property type="evidence" value="ECO:0007669"/>
    <property type="project" value="UniProtKB-SubCell"/>
</dbReference>
<dbReference type="AlphaFoldDB" id="A0A0B0D8G4"/>
<evidence type="ECO:0000256" key="4">
    <source>
        <dbReference type="ARBA" id="ARBA00058118"/>
    </source>
</evidence>
<dbReference type="PANTHER" id="PTHR11645">
    <property type="entry name" value="PYRROLINE-5-CARBOXYLATE REDUCTASE"/>
    <property type="match status" value="1"/>
</dbReference>
<sequence length="279" mass="28375">MSELTLAFLGTGFMNGAILRGVLAGGTEKGAVRATTRSASSAEKLRDETGVTVFAGEEDADANRTAVKGADVVLLGVKPYAILDLAREIAPALDPGTVVVSVAAGVTLDALQKALPQGQPVVRSMPNTPSSVGRGVLSVTPGEHASREQLDAVKDVLAAVGTVVEVPENLIRAVTGVSGSGPAYVFYLAEAMQHAGEQLGLDPETARVLAKETVSGAGVLLAPDDADPAALRKAVTSPGGTTEQAITTFDEKGLREIIAAGAEASATKGDQMVKEYGGE</sequence>
<feature type="domain" description="Pyrroline-5-carboxylate reductase dimerisation" evidence="10">
    <location>
        <begin position="168"/>
        <end position="272"/>
    </location>
</feature>
<comment type="catalytic activity">
    <reaction evidence="5 8">
        <text>L-proline + NADP(+) = (S)-1-pyrroline-5-carboxylate + NADPH + 2 H(+)</text>
        <dbReference type="Rhea" id="RHEA:14109"/>
        <dbReference type="ChEBI" id="CHEBI:15378"/>
        <dbReference type="ChEBI" id="CHEBI:17388"/>
        <dbReference type="ChEBI" id="CHEBI:57783"/>
        <dbReference type="ChEBI" id="CHEBI:58349"/>
        <dbReference type="ChEBI" id="CHEBI:60039"/>
        <dbReference type="EC" id="1.5.1.2"/>
    </reaction>
</comment>
<evidence type="ECO:0000256" key="3">
    <source>
        <dbReference type="ARBA" id="ARBA00023002"/>
    </source>
</evidence>
<dbReference type="InterPro" id="IPR000304">
    <property type="entry name" value="Pyrroline-COOH_reductase"/>
</dbReference>
<feature type="domain" description="Pyrroline-5-carboxylate reductase catalytic N-terminal" evidence="9">
    <location>
        <begin position="6"/>
        <end position="105"/>
    </location>
</feature>
<dbReference type="SUPFAM" id="SSF51735">
    <property type="entry name" value="NAD(P)-binding Rossmann-fold domains"/>
    <property type="match status" value="1"/>
</dbReference>
<organism evidence="11 12">
    <name type="scientific">Kocuria marina</name>
    <dbReference type="NCBI Taxonomy" id="223184"/>
    <lineage>
        <taxon>Bacteria</taxon>
        <taxon>Bacillati</taxon>
        <taxon>Actinomycetota</taxon>
        <taxon>Actinomycetes</taxon>
        <taxon>Micrococcales</taxon>
        <taxon>Micrococcaceae</taxon>
        <taxon>Kocuria</taxon>
    </lineage>
</organism>
<dbReference type="InterPro" id="IPR008927">
    <property type="entry name" value="6-PGluconate_DH-like_C_sf"/>
</dbReference>
<dbReference type="eggNOG" id="COG0345">
    <property type="taxonomic scope" value="Bacteria"/>
</dbReference>
<dbReference type="Pfam" id="PF14748">
    <property type="entry name" value="P5CR_dimer"/>
    <property type="match status" value="1"/>
</dbReference>
<comment type="subcellular location">
    <subcellularLocation>
        <location evidence="5">Cytoplasm</location>
    </subcellularLocation>
</comment>
<evidence type="ECO:0000313" key="12">
    <source>
        <dbReference type="Proteomes" id="UP000030664"/>
    </source>
</evidence>
<comment type="similarity">
    <text evidence="1 5 8">Belongs to the pyrroline-5-carboxylate reductase family.</text>
</comment>
<feature type="binding site" evidence="7">
    <location>
        <begin position="9"/>
        <end position="14"/>
    </location>
    <ligand>
        <name>NADP(+)</name>
        <dbReference type="ChEBI" id="CHEBI:58349"/>
    </ligand>
</feature>
<dbReference type="RefSeq" id="WP_035965133.1">
    <property type="nucleotide sequence ID" value="NZ_JROM01000048.1"/>
</dbReference>
<dbReference type="PROSITE" id="PS00521">
    <property type="entry name" value="P5CR"/>
    <property type="match status" value="1"/>
</dbReference>
<dbReference type="SUPFAM" id="SSF48179">
    <property type="entry name" value="6-phosphogluconate dehydrogenase C-terminal domain-like"/>
    <property type="match status" value="1"/>
</dbReference>
<dbReference type="InterPro" id="IPR053790">
    <property type="entry name" value="P5CR-like_CS"/>
</dbReference>
<dbReference type="EC" id="1.5.1.2" evidence="5 6"/>
<dbReference type="Gene3D" id="3.40.50.720">
    <property type="entry name" value="NAD(P)-binding Rossmann-like Domain"/>
    <property type="match status" value="1"/>
</dbReference>
<dbReference type="NCBIfam" id="TIGR00112">
    <property type="entry name" value="proC"/>
    <property type="match status" value="1"/>
</dbReference>
<dbReference type="Proteomes" id="UP000030664">
    <property type="component" value="Unassembled WGS sequence"/>
</dbReference>
<dbReference type="GO" id="GO:0004735">
    <property type="term" value="F:pyrroline-5-carboxylate reductase activity"/>
    <property type="evidence" value="ECO:0007669"/>
    <property type="project" value="UniProtKB-UniRule"/>
</dbReference>
<dbReference type="InterPro" id="IPR028939">
    <property type="entry name" value="P5C_Rdtase_cat_N"/>
</dbReference>
<dbReference type="FunFam" id="1.10.3730.10:FF:000001">
    <property type="entry name" value="Pyrroline-5-carboxylate reductase"/>
    <property type="match status" value="1"/>
</dbReference>
<keyword evidence="2 5" id="KW-0521">NADP</keyword>
<feature type="binding site" evidence="7">
    <location>
        <position position="36"/>
    </location>
    <ligand>
        <name>NADP(+)</name>
        <dbReference type="ChEBI" id="CHEBI:58349"/>
    </ligand>
</feature>
<comment type="catalytic activity">
    <reaction evidence="5">
        <text>L-proline + NAD(+) = (S)-1-pyrroline-5-carboxylate + NADH + 2 H(+)</text>
        <dbReference type="Rhea" id="RHEA:14105"/>
        <dbReference type="ChEBI" id="CHEBI:15378"/>
        <dbReference type="ChEBI" id="CHEBI:17388"/>
        <dbReference type="ChEBI" id="CHEBI:57540"/>
        <dbReference type="ChEBI" id="CHEBI:57945"/>
        <dbReference type="ChEBI" id="CHEBI:60039"/>
        <dbReference type="EC" id="1.5.1.2"/>
    </reaction>
</comment>
<dbReference type="STRING" id="223184.AS25_11145"/>
<gene>
    <name evidence="5" type="primary">proC</name>
    <name evidence="11" type="ORF">AS25_11145</name>
</gene>
<keyword evidence="3 5" id="KW-0560">Oxidoreductase</keyword>
<accession>A0A0B0D8G4</accession>
<comment type="function">
    <text evidence="4 5">Catalyzes the reduction of 1-pyrroline-5-carboxylate (PCA) to L-proline.</text>
</comment>
<evidence type="ECO:0000259" key="9">
    <source>
        <dbReference type="Pfam" id="PF03807"/>
    </source>
</evidence>
<evidence type="ECO:0000256" key="7">
    <source>
        <dbReference type="PIRSR" id="PIRSR000193-1"/>
    </source>
</evidence>
<dbReference type="EMBL" id="JROM01000048">
    <property type="protein sequence ID" value="KHE73708.1"/>
    <property type="molecule type" value="Genomic_DNA"/>
</dbReference>
<comment type="caution">
    <text evidence="11">The sequence shown here is derived from an EMBL/GenBank/DDBJ whole genome shotgun (WGS) entry which is preliminary data.</text>
</comment>
<keyword evidence="5" id="KW-0963">Cytoplasm</keyword>
<dbReference type="PANTHER" id="PTHR11645:SF0">
    <property type="entry name" value="PYRROLINE-5-CARBOXYLATE REDUCTASE 3"/>
    <property type="match status" value="1"/>
</dbReference>
<dbReference type="HAMAP" id="MF_01925">
    <property type="entry name" value="P5C_reductase"/>
    <property type="match status" value="1"/>
</dbReference>
<dbReference type="Gene3D" id="1.10.3730.10">
    <property type="entry name" value="ProC C-terminal domain-like"/>
    <property type="match status" value="1"/>
</dbReference>
<keyword evidence="5 8" id="KW-0641">Proline biosynthesis</keyword>
<evidence type="ECO:0000256" key="6">
    <source>
        <dbReference type="NCBIfam" id="TIGR00112"/>
    </source>
</evidence>
<dbReference type="InterPro" id="IPR036291">
    <property type="entry name" value="NAD(P)-bd_dom_sf"/>
</dbReference>
<keyword evidence="5 8" id="KW-0028">Amino-acid biosynthesis</keyword>
<evidence type="ECO:0000256" key="1">
    <source>
        <dbReference type="ARBA" id="ARBA00005525"/>
    </source>
</evidence>
<dbReference type="InterPro" id="IPR029036">
    <property type="entry name" value="P5CR_dimer"/>
</dbReference>
<evidence type="ECO:0000256" key="2">
    <source>
        <dbReference type="ARBA" id="ARBA00022857"/>
    </source>
</evidence>
<evidence type="ECO:0000256" key="8">
    <source>
        <dbReference type="RuleBase" id="RU003903"/>
    </source>
</evidence>
<proteinExistence type="inferred from homology"/>
<comment type="pathway">
    <text evidence="5 8">Amino-acid biosynthesis; L-proline biosynthesis; L-proline from L-glutamate 5-semialdehyde: step 1/1.</text>
</comment>